<dbReference type="PANTHER" id="PTHR10443:SF12">
    <property type="entry name" value="DIPEPTIDASE"/>
    <property type="match status" value="1"/>
</dbReference>
<accession>A0A7S4JXY8</accession>
<dbReference type="GO" id="GO:0070573">
    <property type="term" value="F:metallodipeptidase activity"/>
    <property type="evidence" value="ECO:0007669"/>
    <property type="project" value="InterPro"/>
</dbReference>
<gene>
    <name evidence="2" type="ORF">OAUR00152_LOCUS35764</name>
</gene>
<keyword evidence="1" id="KW-0482">Metalloprotease</keyword>
<dbReference type="PROSITE" id="PS51365">
    <property type="entry name" value="RENAL_DIPEPTIDASE_2"/>
    <property type="match status" value="1"/>
</dbReference>
<keyword evidence="1" id="KW-0645">Protease</keyword>
<keyword evidence="1" id="KW-0224">Dipeptidase</keyword>
<keyword evidence="1" id="KW-0378">Hydrolase</keyword>
<comment type="similarity">
    <text evidence="1">Belongs to the metallo-dependent hydrolases superfamily. Peptidase M19 family.</text>
</comment>
<dbReference type="AlphaFoldDB" id="A0A7S4JXY8"/>
<dbReference type="EMBL" id="HBKQ01051910">
    <property type="protein sequence ID" value="CAE2277555.1"/>
    <property type="molecule type" value="Transcribed_RNA"/>
</dbReference>
<keyword evidence="1" id="KW-0479">Metal-binding</keyword>
<proteinExistence type="inferred from homology"/>
<organism evidence="2">
    <name type="scientific">Odontella aurita</name>
    <dbReference type="NCBI Taxonomy" id="265563"/>
    <lineage>
        <taxon>Eukaryota</taxon>
        <taxon>Sar</taxon>
        <taxon>Stramenopiles</taxon>
        <taxon>Ochrophyta</taxon>
        <taxon>Bacillariophyta</taxon>
        <taxon>Mediophyceae</taxon>
        <taxon>Biddulphiophycidae</taxon>
        <taxon>Eupodiscales</taxon>
        <taxon>Odontellaceae</taxon>
        <taxon>Odontella</taxon>
    </lineage>
</organism>
<protein>
    <recommendedName>
        <fullName evidence="1">Dipeptidase</fullName>
        <ecNumber evidence="1">3.4.13.19</ecNumber>
    </recommendedName>
</protein>
<dbReference type="GO" id="GO:0006508">
    <property type="term" value="P:proteolysis"/>
    <property type="evidence" value="ECO:0007669"/>
    <property type="project" value="UniProtKB-KW"/>
</dbReference>
<dbReference type="EC" id="3.4.13.19" evidence="1"/>
<sequence>MTLENIDAVHEMCIWYPDTFEMASTADDVERIFAEGNIPGMCGIEGEHQIGGSMRALRMIHKLGARYITLTHNGGPGWADPAVNLDGSFANDAPLGGLNDFGVSVVREMNRLGMVVDASHVHEATMVKAMEASRAPIMFSHSSTRALCAHPRDVPDSVLEKLKDNGGIVMIVFLFKFVAGEFWVSGGKVGAMVIEVADQVEHAVKKWPKSITWALVGITMVGSFLRGAWKMCLSIRSLPVSFCGDDSQKKC</sequence>
<evidence type="ECO:0000256" key="1">
    <source>
        <dbReference type="RuleBase" id="RU341113"/>
    </source>
</evidence>
<dbReference type="Gene3D" id="3.20.20.140">
    <property type="entry name" value="Metal-dependent hydrolases"/>
    <property type="match status" value="1"/>
</dbReference>
<dbReference type="GO" id="GO:0046872">
    <property type="term" value="F:metal ion binding"/>
    <property type="evidence" value="ECO:0007669"/>
    <property type="project" value="UniProtKB-UniRule"/>
</dbReference>
<comment type="catalytic activity">
    <reaction evidence="1">
        <text>an L-aminoacyl-L-amino acid + H2O = 2 an L-alpha-amino acid</text>
        <dbReference type="Rhea" id="RHEA:48940"/>
        <dbReference type="ChEBI" id="CHEBI:15377"/>
        <dbReference type="ChEBI" id="CHEBI:59869"/>
        <dbReference type="ChEBI" id="CHEBI:77460"/>
        <dbReference type="EC" id="3.4.13.19"/>
    </reaction>
</comment>
<dbReference type="InterPro" id="IPR032466">
    <property type="entry name" value="Metal_Hydrolase"/>
</dbReference>
<evidence type="ECO:0000313" key="2">
    <source>
        <dbReference type="EMBL" id="CAE2277555.1"/>
    </source>
</evidence>
<dbReference type="PANTHER" id="PTHR10443">
    <property type="entry name" value="MICROSOMAL DIPEPTIDASE"/>
    <property type="match status" value="1"/>
</dbReference>
<name>A0A7S4JXY8_9STRA</name>
<dbReference type="Pfam" id="PF01244">
    <property type="entry name" value="Peptidase_M19"/>
    <property type="match status" value="1"/>
</dbReference>
<keyword evidence="1" id="KW-0862">Zinc</keyword>
<dbReference type="SUPFAM" id="SSF51556">
    <property type="entry name" value="Metallo-dependent hydrolases"/>
    <property type="match status" value="1"/>
</dbReference>
<reference evidence="2" key="1">
    <citation type="submission" date="2021-01" db="EMBL/GenBank/DDBJ databases">
        <authorList>
            <person name="Corre E."/>
            <person name="Pelletier E."/>
            <person name="Niang G."/>
            <person name="Scheremetjew M."/>
            <person name="Finn R."/>
            <person name="Kale V."/>
            <person name="Holt S."/>
            <person name="Cochrane G."/>
            <person name="Meng A."/>
            <person name="Brown T."/>
            <person name="Cohen L."/>
        </authorList>
    </citation>
    <scope>NUCLEOTIDE SEQUENCE</scope>
    <source>
        <strain evidence="2">Isolate 1302-5</strain>
    </source>
</reference>
<comment type="cofactor">
    <cofactor evidence="1">
        <name>Zn(2+)</name>
        <dbReference type="ChEBI" id="CHEBI:29105"/>
    </cofactor>
</comment>
<dbReference type="InterPro" id="IPR008257">
    <property type="entry name" value="Pept_M19"/>
</dbReference>